<dbReference type="SMART" id="SM00867">
    <property type="entry name" value="YceI"/>
    <property type="match status" value="1"/>
</dbReference>
<protein>
    <submittedName>
        <fullName evidence="3">YceI family protein</fullName>
    </submittedName>
</protein>
<evidence type="ECO:0000313" key="4">
    <source>
        <dbReference type="Proteomes" id="UP000316626"/>
    </source>
</evidence>
<keyword evidence="4" id="KW-1185">Reference proteome</keyword>
<dbReference type="Proteomes" id="UP000316626">
    <property type="component" value="Unassembled WGS sequence"/>
</dbReference>
<dbReference type="Gene3D" id="2.40.128.110">
    <property type="entry name" value="Lipid/polyisoprenoid-binding, YceI-like"/>
    <property type="match status" value="1"/>
</dbReference>
<evidence type="ECO:0000259" key="2">
    <source>
        <dbReference type="SMART" id="SM00867"/>
    </source>
</evidence>
<dbReference type="InterPro" id="IPR036761">
    <property type="entry name" value="TTHA0802/YceI-like_sf"/>
</dbReference>
<dbReference type="InterPro" id="IPR007372">
    <property type="entry name" value="Lipid/polyisoprenoid-bd_YceI"/>
</dbReference>
<feature type="domain" description="Lipid/polyisoprenoid-binding YceI-like" evidence="2">
    <location>
        <begin position="3"/>
        <end position="172"/>
    </location>
</feature>
<dbReference type="RefSeq" id="WP_142640631.1">
    <property type="nucleotide sequence ID" value="NZ_VDGI01000001.1"/>
</dbReference>
<comment type="similarity">
    <text evidence="1">Belongs to the UPF0312 family.</text>
</comment>
<organism evidence="3 4">
    <name type="scientific">Psychrobacillus vulpis</name>
    <dbReference type="NCBI Taxonomy" id="2325572"/>
    <lineage>
        <taxon>Bacteria</taxon>
        <taxon>Bacillati</taxon>
        <taxon>Bacillota</taxon>
        <taxon>Bacilli</taxon>
        <taxon>Bacillales</taxon>
        <taxon>Bacillaceae</taxon>
        <taxon>Psychrobacillus</taxon>
    </lineage>
</organism>
<name>A0A544TVM6_9BACI</name>
<evidence type="ECO:0000256" key="1">
    <source>
        <dbReference type="ARBA" id="ARBA00008812"/>
    </source>
</evidence>
<dbReference type="PANTHER" id="PTHR34406:SF1">
    <property type="entry name" value="PROTEIN YCEI"/>
    <property type="match status" value="1"/>
</dbReference>
<dbReference type="EMBL" id="VDGI01000001">
    <property type="protein sequence ID" value="TQR21503.1"/>
    <property type="molecule type" value="Genomic_DNA"/>
</dbReference>
<evidence type="ECO:0000313" key="3">
    <source>
        <dbReference type="EMBL" id="TQR21503.1"/>
    </source>
</evidence>
<proteinExistence type="inferred from homology"/>
<sequence>MTKFNLDAAHSSIDFSVKHMMVSKVKGSFTNFTAELEGNAEDLHGATISFEIDVKSINTNNEDRDNHLRSADFFDTESFPSIKFVATDIKKTDDGEYDVTGDMTIKDVTKPVTFEVEYGGKGTNPWGQEVVAFSADTKLNRKEFGLVWNQALETGGVLVGEDIKISVELELNPAQ</sequence>
<dbReference type="PANTHER" id="PTHR34406">
    <property type="entry name" value="PROTEIN YCEI"/>
    <property type="match status" value="1"/>
</dbReference>
<dbReference type="Pfam" id="PF04264">
    <property type="entry name" value="YceI"/>
    <property type="match status" value="1"/>
</dbReference>
<accession>A0A544TVM6</accession>
<dbReference type="OrthoDB" id="9811006at2"/>
<comment type="caution">
    <text evidence="3">The sequence shown here is derived from an EMBL/GenBank/DDBJ whole genome shotgun (WGS) entry which is preliminary data.</text>
</comment>
<reference evidence="3 4" key="1">
    <citation type="submission" date="2019-06" db="EMBL/GenBank/DDBJ databases">
        <title>Psychrobacillus vulpis sp. nov., a new species isolated from feces of a red fox that inhabits in The Tablas de Daimiel Natural Park, Albacete, Spain.</title>
        <authorList>
            <person name="Rodriguez M."/>
            <person name="Reina J.C."/>
            <person name="Bejar V."/>
            <person name="Llamas I."/>
        </authorList>
    </citation>
    <scope>NUCLEOTIDE SEQUENCE [LARGE SCALE GENOMIC DNA]</scope>
    <source>
        <strain evidence="3 4">Z8</strain>
    </source>
</reference>
<dbReference type="AlphaFoldDB" id="A0A544TVM6"/>
<gene>
    <name evidence="3" type="ORF">FG384_00685</name>
</gene>
<dbReference type="SUPFAM" id="SSF101874">
    <property type="entry name" value="YceI-like"/>
    <property type="match status" value="1"/>
</dbReference>